<gene>
    <name evidence="1" type="ORF">ACOLOM_LOCUS2756</name>
</gene>
<organism evidence="1 2">
    <name type="scientific">Acaulospora colombiana</name>
    <dbReference type="NCBI Taxonomy" id="27376"/>
    <lineage>
        <taxon>Eukaryota</taxon>
        <taxon>Fungi</taxon>
        <taxon>Fungi incertae sedis</taxon>
        <taxon>Mucoromycota</taxon>
        <taxon>Glomeromycotina</taxon>
        <taxon>Glomeromycetes</taxon>
        <taxon>Diversisporales</taxon>
        <taxon>Acaulosporaceae</taxon>
        <taxon>Acaulospora</taxon>
    </lineage>
</organism>
<reference evidence="1" key="1">
    <citation type="submission" date="2021-06" db="EMBL/GenBank/DDBJ databases">
        <authorList>
            <person name="Kallberg Y."/>
            <person name="Tangrot J."/>
            <person name="Rosling A."/>
        </authorList>
    </citation>
    <scope>NUCLEOTIDE SEQUENCE</scope>
    <source>
        <strain evidence="1">CL356</strain>
    </source>
</reference>
<evidence type="ECO:0000313" key="2">
    <source>
        <dbReference type="Proteomes" id="UP000789525"/>
    </source>
</evidence>
<accession>A0ACA9KZ54</accession>
<name>A0ACA9KZ54_9GLOM</name>
<keyword evidence="2" id="KW-1185">Reference proteome</keyword>
<protein>
    <submittedName>
        <fullName evidence="1">9634_t:CDS:1</fullName>
    </submittedName>
</protein>
<sequence>MCAQSQNTPGQKVPTVDINGAKVWNSENITNVSSGGSISSLRHNFRNNNTLPEQNITLQTVNRSQSSSQSLNKNEQQRHVYAATSVSRMGAASSQNSYSRAGTSDGLNAQKFGGSSSQSKGIPPQSLPTYTNQDNTISSLDAHPYAAVNQTPSQKSDDSHGGRSLQESPTESLERNGARELYPHGSEGRSRGIRYLQDEEIPRSIQTQSSLQSLKNRNYSPNLSNNMFHQSSGEAIAGSHRMSLTQYYCTRSDSDSFHGIGDNKGKRYSDPLSPISSSFTLVENSLSSPSSVIRYAMQDASETQQQVPEQLHGTSISLTVMDPNISQPVIDDSGKQQGIRTLRNRADSNGSARTASSKHSTNPSVLMSPLSPTSPEEVTYPPTSIEWNAENSEVLFTPQIVCNRYVITKPISIKKQKPLPIQSNIDLNSLRSSHQSDSTDLKSSAQSISNRSVSSQCSTSSRRVESLGSQRNQPFISFNANNRKRASKYYKGHVEKVPENTIIVKVFNDKMNFENEVLFLRKFIKSKYIAKLMDIETNSIFKDERESIGNTRLEGFDRGGTDTVNDDDDETKRRSSMSEISNADDDQGHRPSNSLVSFIITKYYGESLETNLHLFNEKREILPVFWNICEAARWLHDNGVVHTSLNPSSILCKETDIRSIKLSDFENARYLDEQLYPQFTPSTKTHSLASTDDSFTTPPSSTNSLVDDGGNSSWNLNNIPFQIQVTMQTITNVMTTPTLSGSNYLDNQSSTNLPNWYHFSKTLGSVEELEWMVRERKRNSGDADVDGENRCSSESFSDETRERENGSISEDERECDSLINVDETLNEEIWKVASMCLKVDEHMRWSVEDILASRLVN</sequence>
<comment type="caution">
    <text evidence="1">The sequence shown here is derived from an EMBL/GenBank/DDBJ whole genome shotgun (WGS) entry which is preliminary data.</text>
</comment>
<dbReference type="Proteomes" id="UP000789525">
    <property type="component" value="Unassembled WGS sequence"/>
</dbReference>
<evidence type="ECO:0000313" key="1">
    <source>
        <dbReference type="EMBL" id="CAG8500025.1"/>
    </source>
</evidence>
<proteinExistence type="predicted"/>
<dbReference type="EMBL" id="CAJVPT010003767">
    <property type="protein sequence ID" value="CAG8500025.1"/>
    <property type="molecule type" value="Genomic_DNA"/>
</dbReference>